<gene>
    <name evidence="2" type="ORF">METZ01_LOCUS129436</name>
</gene>
<sequence length="116" mass="13685">MKTLKQEWLDRAKETGIKDPDPNNRTCQAFAHFDGEGWNKFTMAALIIELSEKLDKFEEVTADMQKTIFKYQGKEKVKDKNVDDFYKQWNAKEESDEEIEEEARLKDGDDELSWSK</sequence>
<protein>
    <submittedName>
        <fullName evidence="2">Uncharacterized protein</fullName>
    </submittedName>
</protein>
<dbReference type="EMBL" id="UINC01018267">
    <property type="protein sequence ID" value="SVA76582.1"/>
    <property type="molecule type" value="Genomic_DNA"/>
</dbReference>
<evidence type="ECO:0000256" key="1">
    <source>
        <dbReference type="SAM" id="MobiDB-lite"/>
    </source>
</evidence>
<proteinExistence type="predicted"/>
<evidence type="ECO:0000313" key="2">
    <source>
        <dbReference type="EMBL" id="SVA76582.1"/>
    </source>
</evidence>
<dbReference type="AlphaFoldDB" id="A0A381YIZ5"/>
<organism evidence="2">
    <name type="scientific">marine metagenome</name>
    <dbReference type="NCBI Taxonomy" id="408172"/>
    <lineage>
        <taxon>unclassified sequences</taxon>
        <taxon>metagenomes</taxon>
        <taxon>ecological metagenomes</taxon>
    </lineage>
</organism>
<accession>A0A381YIZ5</accession>
<reference evidence="2" key="1">
    <citation type="submission" date="2018-05" db="EMBL/GenBank/DDBJ databases">
        <authorList>
            <person name="Lanie J.A."/>
            <person name="Ng W.-L."/>
            <person name="Kazmierczak K.M."/>
            <person name="Andrzejewski T.M."/>
            <person name="Davidsen T.M."/>
            <person name="Wayne K.J."/>
            <person name="Tettelin H."/>
            <person name="Glass J.I."/>
            <person name="Rusch D."/>
            <person name="Podicherti R."/>
            <person name="Tsui H.-C.T."/>
            <person name="Winkler M.E."/>
        </authorList>
    </citation>
    <scope>NUCLEOTIDE SEQUENCE</scope>
</reference>
<name>A0A381YIZ5_9ZZZZ</name>
<feature type="region of interest" description="Disordered" evidence="1">
    <location>
        <begin position="96"/>
        <end position="116"/>
    </location>
</feature>